<dbReference type="InterPro" id="IPR036322">
    <property type="entry name" value="WD40_repeat_dom_sf"/>
</dbReference>
<sequence>MITYTDNEVIPSSQPRTNFTVPPDWCMHNTRSRQPPAAEQRQTFSELKPVEGEILIEVLFSGSYPSDLRIVQYLGHRNIVLGNDFCGRVLESPGLKGFGFKVGDIVAGYTSYDDGQPLRFGTHQWYISKPPIGMFKVPENLTLPDAAALKIVVQTANDALFNLFKLRRNTVLRLPRWIRGRPSQTSRTGGWQHTNLGHQHQHALLTAGRAFLKGFSPTQSWLLAKSDHQWQSSSDSAFHATVAVTVTMAITSNMFLYSLSLHPPTAISQAIVGQFSGTKEQQILTVSGSVLTLHRPDPTRGRVQPFLSHDLFSIIRSIASFCLAGSSKDYIIVSTDSGRIAVLEYLSTQNHFSRIHLETFGKSGVRRTFPGEYLAADPKGRACIIASIEKNKLVYVLNRNAQVELTISSPLEAHKHGILVLSLIALDVGYSNPVFAALEIDYSKSDQDPSGQEIPDVELVYYELDLGLNHVVRKWSETVDPTASLLFQVPGGNDGPSGVLVCGEESITYRHSNQDPLRVPIPRRRGAIEDPQRKRTIIGGVMHKLKNTPEAFFMLQTEDGDLFKLTFDLQDRACSYQRRFPYRPSCCLRAYLLLPTSSRESYLGEGTPQIYSVSGNGARSHFRMLKHGLEINEVATSELPGTVSGVWTTRQTRHDKYDAYIILTSSDNTLVMSVGDEVEQVSDSGFLTSVTTLAIQQIGDDRLVQIHPRGIRHLRGGEINEWPVPQHRSIVAVATNEQQIAVALSSGEIVYFEVDSDGSLAEYDEKKDIFSTVTCLSLGPVPEGRLRSPMLAVGCEDCTVRILSLDPDSTLESKSIQALTAAPSALSIMAMEDPLSRSSGLYLHIGLRSGVYLRTGLDEITGELSDTQTRFLGLKAIKLFQVTVKGQICVLALGSKPWLGYTDSKRGFIMTPLDCDDLEWGWDFSSEQCEEGIIAIHANFLHIFSIENLYDNLVRKSLPLTYTPRHFVKHPHEPYFYTVEADNNTLGPELRTQLLAAAKNQTNGDAKLLPPEEFGYPRGHCRWASCINVVDPIGEQVLQTIELESNEAAMSVAVVPFTGQDGESFLLVGTGKDMILNPRQFSEGYIHVYRFQQNGRELEFIHKTKVEEPPMALVAFQGRLAAGIGKALRIYDLGLKQLLRKAHVEMAPQLIVSLNTQGSRIVVGDLQQGVTMVVFDHEYQKLIPFVDDTIACWTTCTAMVDYESVVGGDKFGNIWIVRCPENISHEADEGPNSLLNARDYLHGAPNRLDSVAHFFTQDIPTSITKASLVVGGQDVIVWSGLQGTIGVLIPFVTHEDADFFHTLEVQVRAEDPSLVGRDHLMYRGYYVPVKGVIDGDLCERFRLLPIEKKQQIAGELDRSVREIERKISDVRTRSAF</sequence>
<dbReference type="SUPFAM" id="SSF50998">
    <property type="entry name" value="Quinoprotein alcohol dehydrogenase-like"/>
    <property type="match status" value="1"/>
</dbReference>
<dbReference type="Pfam" id="PF03178">
    <property type="entry name" value="CPSF_A"/>
    <property type="match status" value="1"/>
</dbReference>
<dbReference type="GO" id="GO:0008380">
    <property type="term" value="P:RNA splicing"/>
    <property type="evidence" value="ECO:0007669"/>
    <property type="project" value="UniProtKB-KW"/>
</dbReference>
<dbReference type="FunFam" id="2.130.10.10:FF:000031">
    <property type="entry name" value="Splicing factor 3b subunit 3"/>
    <property type="match status" value="1"/>
</dbReference>
<dbReference type="InterPro" id="IPR018846">
    <property type="entry name" value="Beta-prop_RSE1/DDB1/CPSF1_1st"/>
</dbReference>
<evidence type="ECO:0000256" key="7">
    <source>
        <dbReference type="ARBA" id="ARBA00023242"/>
    </source>
</evidence>
<accession>A0A8H4NU38</accession>
<dbReference type="Pfam" id="PF23726">
    <property type="entry name" value="Beta-prop_RSE1_2nd"/>
    <property type="match status" value="1"/>
</dbReference>
<name>A0A8H4NU38_9HYPO</name>
<dbReference type="InterPro" id="IPR011047">
    <property type="entry name" value="Quinoprotein_ADH-like_sf"/>
</dbReference>
<dbReference type="Proteomes" id="UP000605986">
    <property type="component" value="Unassembled WGS sequence"/>
</dbReference>
<evidence type="ECO:0000256" key="1">
    <source>
        <dbReference type="ARBA" id="ARBA00004123"/>
    </source>
</evidence>
<comment type="subcellular location">
    <subcellularLocation>
        <location evidence="1">Nucleus</location>
    </subcellularLocation>
</comment>
<proteinExistence type="inferred from homology"/>
<feature type="domain" description="RSE1/DDB1/CPSF1 first beta-propeller" evidence="10">
    <location>
        <begin position="266"/>
        <end position="572"/>
    </location>
</feature>
<evidence type="ECO:0000256" key="3">
    <source>
        <dbReference type="ARBA" id="ARBA00014577"/>
    </source>
</evidence>
<dbReference type="FunFam" id="2.130.10.10:FF:001143">
    <property type="entry name" value="Pre-mRNA-splicing factor rse-1, putative"/>
    <property type="match status" value="1"/>
</dbReference>
<evidence type="ECO:0000256" key="8">
    <source>
        <dbReference type="ARBA" id="ARBA00038266"/>
    </source>
</evidence>
<dbReference type="GO" id="GO:0005681">
    <property type="term" value="C:spliceosomal complex"/>
    <property type="evidence" value="ECO:0007669"/>
    <property type="project" value="UniProtKB-KW"/>
</dbReference>
<dbReference type="EMBL" id="JAADJG010000223">
    <property type="protein sequence ID" value="KAF4451274.1"/>
    <property type="molecule type" value="Genomic_DNA"/>
</dbReference>
<evidence type="ECO:0000313" key="13">
    <source>
        <dbReference type="Proteomes" id="UP000605986"/>
    </source>
</evidence>
<dbReference type="GO" id="GO:0003676">
    <property type="term" value="F:nucleic acid binding"/>
    <property type="evidence" value="ECO:0007669"/>
    <property type="project" value="InterPro"/>
</dbReference>
<dbReference type="SUPFAM" id="SSF50978">
    <property type="entry name" value="WD40 repeat-like"/>
    <property type="match status" value="1"/>
</dbReference>
<dbReference type="OrthoDB" id="436637at2759"/>
<evidence type="ECO:0000256" key="5">
    <source>
        <dbReference type="ARBA" id="ARBA00022728"/>
    </source>
</evidence>
<evidence type="ECO:0000256" key="4">
    <source>
        <dbReference type="ARBA" id="ARBA00022664"/>
    </source>
</evidence>
<comment type="caution">
    <text evidence="12">The sequence shown here is derived from an EMBL/GenBank/DDBJ whole genome shotgun (WGS) entry which is preliminary data.</text>
</comment>
<dbReference type="InterPro" id="IPR004871">
    <property type="entry name" value="RSE1/DDB1/CPSF1_C"/>
</dbReference>
<dbReference type="InterPro" id="IPR058543">
    <property type="entry name" value="Beta-prop_RSE1/DDB1/CPSF1_2nd"/>
</dbReference>
<organism evidence="12 13">
    <name type="scientific">Fusarium austroafricanum</name>
    <dbReference type="NCBI Taxonomy" id="2364996"/>
    <lineage>
        <taxon>Eukaryota</taxon>
        <taxon>Fungi</taxon>
        <taxon>Dikarya</taxon>
        <taxon>Ascomycota</taxon>
        <taxon>Pezizomycotina</taxon>
        <taxon>Sordariomycetes</taxon>
        <taxon>Hypocreomycetidae</taxon>
        <taxon>Hypocreales</taxon>
        <taxon>Nectriaceae</taxon>
        <taxon>Fusarium</taxon>
        <taxon>Fusarium concolor species complex</taxon>
    </lineage>
</organism>
<dbReference type="Gene3D" id="2.130.10.10">
    <property type="entry name" value="YVTN repeat-like/Quinoprotein amine dehydrogenase"/>
    <property type="match status" value="3"/>
</dbReference>
<evidence type="ECO:0000313" key="12">
    <source>
        <dbReference type="EMBL" id="KAF4451274.1"/>
    </source>
</evidence>
<keyword evidence="5" id="KW-0747">Spliceosome</keyword>
<dbReference type="InterPro" id="IPR015943">
    <property type="entry name" value="WD40/YVTN_repeat-like_dom_sf"/>
</dbReference>
<reference evidence="12" key="1">
    <citation type="submission" date="2020-01" db="EMBL/GenBank/DDBJ databases">
        <title>Identification and distribution of gene clusters putatively required for synthesis of sphingolipid metabolism inhibitors in phylogenetically diverse species of the filamentous fungus Fusarium.</title>
        <authorList>
            <person name="Kim H.-S."/>
            <person name="Busman M."/>
            <person name="Brown D.W."/>
            <person name="Divon H."/>
            <person name="Uhlig S."/>
            <person name="Proctor R.H."/>
        </authorList>
    </citation>
    <scope>NUCLEOTIDE SEQUENCE</scope>
    <source>
        <strain evidence="12">NRRL 53441</strain>
    </source>
</reference>
<comment type="similarity">
    <text evidence="8">Belongs to the RSE1 family.</text>
</comment>
<feature type="domain" description="RSE1/DDB1/CPSF1 C-terminal" evidence="9">
    <location>
        <begin position="1024"/>
        <end position="1341"/>
    </location>
</feature>
<dbReference type="InterPro" id="IPR050358">
    <property type="entry name" value="RSE1/DDB1/CFT1"/>
</dbReference>
<dbReference type="Pfam" id="PF10433">
    <property type="entry name" value="Beta-prop_RSE1_1st"/>
    <property type="match status" value="1"/>
</dbReference>
<gene>
    <name evidence="12" type="ORF">F53441_5695</name>
</gene>
<dbReference type="Gene3D" id="3.90.180.10">
    <property type="entry name" value="Medium-chain alcohol dehydrogenases, catalytic domain"/>
    <property type="match status" value="1"/>
</dbReference>
<keyword evidence="13" id="KW-1185">Reference proteome</keyword>
<dbReference type="GO" id="GO:0006397">
    <property type="term" value="P:mRNA processing"/>
    <property type="evidence" value="ECO:0007669"/>
    <property type="project" value="UniProtKB-KW"/>
</dbReference>
<feature type="domain" description="RSE1/DDB1/CPSF1 second beta-propeller" evidence="11">
    <location>
        <begin position="631"/>
        <end position="946"/>
    </location>
</feature>
<dbReference type="InterPro" id="IPR011032">
    <property type="entry name" value="GroES-like_sf"/>
</dbReference>
<keyword evidence="7" id="KW-0539">Nucleus</keyword>
<evidence type="ECO:0000256" key="6">
    <source>
        <dbReference type="ARBA" id="ARBA00023187"/>
    </source>
</evidence>
<evidence type="ECO:0000256" key="2">
    <source>
        <dbReference type="ARBA" id="ARBA00007453"/>
    </source>
</evidence>
<dbReference type="SUPFAM" id="SSF50129">
    <property type="entry name" value="GroES-like"/>
    <property type="match status" value="1"/>
</dbReference>
<protein>
    <recommendedName>
        <fullName evidence="3">DNA damage-binding protein 1</fullName>
    </recommendedName>
</protein>
<keyword evidence="6" id="KW-0508">mRNA splicing</keyword>
<evidence type="ECO:0000259" key="10">
    <source>
        <dbReference type="Pfam" id="PF10433"/>
    </source>
</evidence>
<comment type="similarity">
    <text evidence="2">Belongs to the DDB1 family.</text>
</comment>
<evidence type="ECO:0000259" key="9">
    <source>
        <dbReference type="Pfam" id="PF03178"/>
    </source>
</evidence>
<evidence type="ECO:0000259" key="11">
    <source>
        <dbReference type="Pfam" id="PF23726"/>
    </source>
</evidence>
<keyword evidence="4" id="KW-0507">mRNA processing</keyword>
<dbReference type="PANTHER" id="PTHR10644">
    <property type="entry name" value="DNA REPAIR/RNA PROCESSING CPSF FAMILY"/>
    <property type="match status" value="1"/>
</dbReference>